<dbReference type="GO" id="GO:0007165">
    <property type="term" value="P:signal transduction"/>
    <property type="evidence" value="ECO:0007669"/>
    <property type="project" value="UniProtKB-KW"/>
</dbReference>
<evidence type="ECO:0000259" key="3">
    <source>
        <dbReference type="PROSITE" id="PS50111"/>
    </source>
</evidence>
<dbReference type="SMART" id="SM00283">
    <property type="entry name" value="MA"/>
    <property type="match status" value="1"/>
</dbReference>
<dbReference type="Gene3D" id="1.10.287.950">
    <property type="entry name" value="Methyl-accepting chemotaxis protein"/>
    <property type="match status" value="1"/>
</dbReference>
<evidence type="ECO:0000256" key="1">
    <source>
        <dbReference type="ARBA" id="ARBA00023224"/>
    </source>
</evidence>
<accession>A0A8J3ZNR0</accession>
<organism evidence="4 5">
    <name type="scientific">Virgisporangium aurantiacum</name>
    <dbReference type="NCBI Taxonomy" id="175570"/>
    <lineage>
        <taxon>Bacteria</taxon>
        <taxon>Bacillati</taxon>
        <taxon>Actinomycetota</taxon>
        <taxon>Actinomycetes</taxon>
        <taxon>Micromonosporales</taxon>
        <taxon>Micromonosporaceae</taxon>
        <taxon>Virgisporangium</taxon>
    </lineage>
</organism>
<dbReference type="GO" id="GO:0016020">
    <property type="term" value="C:membrane"/>
    <property type="evidence" value="ECO:0007669"/>
    <property type="project" value="InterPro"/>
</dbReference>
<dbReference type="EMBL" id="BOPG01000156">
    <property type="protein sequence ID" value="GIJ65048.1"/>
    <property type="molecule type" value="Genomic_DNA"/>
</dbReference>
<keyword evidence="5" id="KW-1185">Reference proteome</keyword>
<dbReference type="PANTHER" id="PTHR32089:SF112">
    <property type="entry name" value="LYSOZYME-LIKE PROTEIN-RELATED"/>
    <property type="match status" value="1"/>
</dbReference>
<dbReference type="AlphaFoldDB" id="A0A8J3ZNR0"/>
<comment type="caution">
    <text evidence="4">The sequence shown here is derived from an EMBL/GenBank/DDBJ whole genome shotgun (WGS) entry which is preliminary data.</text>
</comment>
<keyword evidence="1 2" id="KW-0807">Transducer</keyword>
<sequence length="228" mass="23275">MHEDSDEIGPGSTLGGYMRETAGHADRLANGDLRLTVDPRGEDDLLGNAMHKTVARLGELVGQIHSAGQHVSQTAERLMTANSSLVAKAEETNTLATTVASASEEMTVSISDISRSITEAASIASTAVATADEAGRVVDSLAEASADIGGVIDLIQAIASQTNLLALNATIEAARAGEAGKGFAVVADEVKQLAQQTAEATTTITQRVATINQGASATARAIAQIVPA</sequence>
<dbReference type="PROSITE" id="PS50111">
    <property type="entry name" value="CHEMOTAXIS_TRANSDUC_2"/>
    <property type="match status" value="1"/>
</dbReference>
<evidence type="ECO:0000256" key="2">
    <source>
        <dbReference type="PROSITE-ProRule" id="PRU00284"/>
    </source>
</evidence>
<evidence type="ECO:0000313" key="5">
    <source>
        <dbReference type="Proteomes" id="UP000612585"/>
    </source>
</evidence>
<dbReference type="Pfam" id="PF00015">
    <property type="entry name" value="MCPsignal"/>
    <property type="match status" value="1"/>
</dbReference>
<dbReference type="SUPFAM" id="SSF58104">
    <property type="entry name" value="Methyl-accepting chemotaxis protein (MCP) signaling domain"/>
    <property type="match status" value="1"/>
</dbReference>
<feature type="domain" description="Methyl-accepting transducer" evidence="3">
    <location>
        <begin position="67"/>
        <end position="228"/>
    </location>
</feature>
<dbReference type="InterPro" id="IPR004089">
    <property type="entry name" value="MCPsignal_dom"/>
</dbReference>
<dbReference type="PANTHER" id="PTHR32089">
    <property type="entry name" value="METHYL-ACCEPTING CHEMOTAXIS PROTEIN MCPB"/>
    <property type="match status" value="1"/>
</dbReference>
<evidence type="ECO:0000313" key="4">
    <source>
        <dbReference type="EMBL" id="GIJ65048.1"/>
    </source>
</evidence>
<name>A0A8J3ZNR0_9ACTN</name>
<proteinExistence type="predicted"/>
<reference evidence="4" key="1">
    <citation type="submission" date="2021-01" db="EMBL/GenBank/DDBJ databases">
        <title>Whole genome shotgun sequence of Virgisporangium aurantiacum NBRC 16421.</title>
        <authorList>
            <person name="Komaki H."/>
            <person name="Tamura T."/>
        </authorList>
    </citation>
    <scope>NUCLEOTIDE SEQUENCE</scope>
    <source>
        <strain evidence="4">NBRC 16421</strain>
    </source>
</reference>
<dbReference type="Proteomes" id="UP000612585">
    <property type="component" value="Unassembled WGS sequence"/>
</dbReference>
<protein>
    <recommendedName>
        <fullName evidence="3">Methyl-accepting transducer domain-containing protein</fullName>
    </recommendedName>
</protein>
<gene>
    <name evidence="4" type="ORF">Vau01_125640</name>
</gene>